<feature type="domain" description="HTH gntR-type" evidence="4">
    <location>
        <begin position="7"/>
        <end position="74"/>
    </location>
</feature>
<dbReference type="SUPFAM" id="SSF46785">
    <property type="entry name" value="Winged helix' DNA-binding domain"/>
    <property type="match status" value="1"/>
</dbReference>
<evidence type="ECO:0000256" key="1">
    <source>
        <dbReference type="ARBA" id="ARBA00023015"/>
    </source>
</evidence>
<accession>G5IM19</accession>
<evidence type="ECO:0000256" key="3">
    <source>
        <dbReference type="ARBA" id="ARBA00023163"/>
    </source>
</evidence>
<proteinExistence type="predicted"/>
<dbReference type="InterPro" id="IPR008920">
    <property type="entry name" value="TF_FadR/GntR_C"/>
</dbReference>
<dbReference type="HOGENOM" id="CLU_017584_5_2_9"/>
<dbReference type="InterPro" id="IPR011711">
    <property type="entry name" value="GntR_C"/>
</dbReference>
<dbReference type="SMART" id="SM00895">
    <property type="entry name" value="FCD"/>
    <property type="match status" value="1"/>
</dbReference>
<dbReference type="InterPro" id="IPR036390">
    <property type="entry name" value="WH_DNA-bd_sf"/>
</dbReference>
<dbReference type="Gene3D" id="1.10.10.10">
    <property type="entry name" value="Winged helix-like DNA-binding domain superfamily/Winged helix DNA-binding domain"/>
    <property type="match status" value="1"/>
</dbReference>
<dbReference type="PROSITE" id="PS50949">
    <property type="entry name" value="HTH_GNTR"/>
    <property type="match status" value="1"/>
</dbReference>
<evidence type="ECO:0000313" key="6">
    <source>
        <dbReference type="Proteomes" id="UP000005384"/>
    </source>
</evidence>
<dbReference type="GO" id="GO:0003700">
    <property type="term" value="F:DNA-binding transcription factor activity"/>
    <property type="evidence" value="ECO:0007669"/>
    <property type="project" value="InterPro"/>
</dbReference>
<dbReference type="Pfam" id="PF00392">
    <property type="entry name" value="GntR"/>
    <property type="match status" value="1"/>
</dbReference>
<evidence type="ECO:0000313" key="5">
    <source>
        <dbReference type="EMBL" id="EHI57438.1"/>
    </source>
</evidence>
<dbReference type="PANTHER" id="PTHR43537:SF24">
    <property type="entry name" value="GLUCONATE OPERON TRANSCRIPTIONAL REPRESSOR"/>
    <property type="match status" value="1"/>
</dbReference>
<protein>
    <recommendedName>
        <fullName evidence="4">HTH gntR-type domain-containing protein</fullName>
    </recommendedName>
</protein>
<keyword evidence="1" id="KW-0805">Transcription regulation</keyword>
<name>G5IM19_9FIRM</name>
<dbReference type="InterPro" id="IPR000524">
    <property type="entry name" value="Tscrpt_reg_HTH_GntR"/>
</dbReference>
<dbReference type="PATRIC" id="fig|742737.3.peg.4534"/>
<dbReference type="CDD" id="cd07377">
    <property type="entry name" value="WHTH_GntR"/>
    <property type="match status" value="1"/>
</dbReference>
<keyword evidence="3" id="KW-0804">Transcription</keyword>
<dbReference type="OrthoDB" id="368823at2"/>
<keyword evidence="6" id="KW-1185">Reference proteome</keyword>
<gene>
    <name evidence="5" type="ORF">HMPREF9473_04547</name>
</gene>
<dbReference type="SUPFAM" id="SSF48008">
    <property type="entry name" value="GntR ligand-binding domain-like"/>
    <property type="match status" value="1"/>
</dbReference>
<dbReference type="RefSeq" id="WP_006782535.1">
    <property type="nucleotide sequence ID" value="NZ_CP040506.1"/>
</dbReference>
<sequence length="232" mass="27117">MPTNANRDLKNHTYQILKERLINCIYEPGTMLNEAQLATDLGLSRTPVREAISRLEMDGFIKIIPKKGIYVSDIQLSDVLQIFQTRYEIEPVALRMAAPHLPMEELYEFRKKFQGDLTDIQNGYRLDTAMHLFIIEHCGNRYIIDMMHKLFDDNTRVIIASKQNQVQIHDARHEHLEIIETLIDKEYEKAAAMMQTHIESCRRAAVDYFYSLQAFSSTPPPTYKQRLQELEI</sequence>
<comment type="caution">
    <text evidence="5">The sequence shown here is derived from an EMBL/GenBank/DDBJ whole genome shotgun (WGS) entry which is preliminary data.</text>
</comment>
<dbReference type="Proteomes" id="UP000005384">
    <property type="component" value="Unassembled WGS sequence"/>
</dbReference>
<dbReference type="AlphaFoldDB" id="G5IM19"/>
<dbReference type="PANTHER" id="PTHR43537">
    <property type="entry name" value="TRANSCRIPTIONAL REGULATOR, GNTR FAMILY"/>
    <property type="match status" value="1"/>
</dbReference>
<dbReference type="Gene3D" id="1.20.120.530">
    <property type="entry name" value="GntR ligand-binding domain-like"/>
    <property type="match status" value="1"/>
</dbReference>
<keyword evidence="2" id="KW-0238">DNA-binding</keyword>
<dbReference type="PRINTS" id="PR00035">
    <property type="entry name" value="HTHGNTR"/>
</dbReference>
<dbReference type="SMART" id="SM00345">
    <property type="entry name" value="HTH_GNTR"/>
    <property type="match status" value="1"/>
</dbReference>
<organism evidence="5 6">
    <name type="scientific">Hungatella hathewayi WAL-18680</name>
    <dbReference type="NCBI Taxonomy" id="742737"/>
    <lineage>
        <taxon>Bacteria</taxon>
        <taxon>Bacillati</taxon>
        <taxon>Bacillota</taxon>
        <taxon>Clostridia</taxon>
        <taxon>Lachnospirales</taxon>
        <taxon>Lachnospiraceae</taxon>
        <taxon>Hungatella</taxon>
    </lineage>
</organism>
<dbReference type="EMBL" id="ADLN01000120">
    <property type="protein sequence ID" value="EHI57438.1"/>
    <property type="molecule type" value="Genomic_DNA"/>
</dbReference>
<dbReference type="GO" id="GO:0003677">
    <property type="term" value="F:DNA binding"/>
    <property type="evidence" value="ECO:0007669"/>
    <property type="project" value="UniProtKB-KW"/>
</dbReference>
<dbReference type="InterPro" id="IPR036388">
    <property type="entry name" value="WH-like_DNA-bd_sf"/>
</dbReference>
<evidence type="ECO:0000256" key="2">
    <source>
        <dbReference type="ARBA" id="ARBA00023125"/>
    </source>
</evidence>
<reference evidence="5 6" key="1">
    <citation type="submission" date="2011-08" db="EMBL/GenBank/DDBJ databases">
        <title>The Genome Sequence of Clostridium hathewayi WAL-18680.</title>
        <authorList>
            <consortium name="The Broad Institute Genome Sequencing Platform"/>
            <person name="Earl A."/>
            <person name="Ward D."/>
            <person name="Feldgarden M."/>
            <person name="Gevers D."/>
            <person name="Finegold S.M."/>
            <person name="Summanen P.H."/>
            <person name="Molitoris D.R."/>
            <person name="Song M."/>
            <person name="Daigneault M."/>
            <person name="Allen-Vercoe E."/>
            <person name="Young S.K."/>
            <person name="Zeng Q."/>
            <person name="Gargeya S."/>
            <person name="Fitzgerald M."/>
            <person name="Haas B."/>
            <person name="Abouelleil A."/>
            <person name="Alvarado L."/>
            <person name="Arachchi H.M."/>
            <person name="Berlin A."/>
            <person name="Brown A."/>
            <person name="Chapman S.B."/>
            <person name="Chen Z."/>
            <person name="Dunbar C."/>
            <person name="Freedman E."/>
            <person name="Gearin G."/>
            <person name="Gellesch M."/>
            <person name="Goldberg J."/>
            <person name="Griggs A."/>
            <person name="Gujja S."/>
            <person name="Heiman D."/>
            <person name="Howarth C."/>
            <person name="Larson L."/>
            <person name="Lui A."/>
            <person name="MacDonald P.J.P."/>
            <person name="Montmayeur A."/>
            <person name="Murphy C."/>
            <person name="Neiman D."/>
            <person name="Pearson M."/>
            <person name="Priest M."/>
            <person name="Roberts A."/>
            <person name="Saif S."/>
            <person name="Shea T."/>
            <person name="Shenoy N."/>
            <person name="Sisk P."/>
            <person name="Stolte C."/>
            <person name="Sykes S."/>
            <person name="Wortman J."/>
            <person name="Nusbaum C."/>
            <person name="Birren B."/>
        </authorList>
    </citation>
    <scope>NUCLEOTIDE SEQUENCE [LARGE SCALE GENOMIC DNA]</scope>
    <source>
        <strain evidence="5 6">WAL-18680</strain>
    </source>
</reference>
<dbReference type="Pfam" id="PF07729">
    <property type="entry name" value="FCD"/>
    <property type="match status" value="1"/>
</dbReference>
<evidence type="ECO:0000259" key="4">
    <source>
        <dbReference type="PROSITE" id="PS50949"/>
    </source>
</evidence>